<dbReference type="Proteomes" id="UP000886520">
    <property type="component" value="Chromosome 16"/>
</dbReference>
<comment type="caution">
    <text evidence="1">The sequence shown here is derived from an EMBL/GenBank/DDBJ whole genome shotgun (WGS) entry which is preliminary data.</text>
</comment>
<evidence type="ECO:0000313" key="2">
    <source>
        <dbReference type="Proteomes" id="UP000886520"/>
    </source>
</evidence>
<sequence>MVISFVSQTLEATLRAWFFRFQKQQVNFQCYCRKLLISSTPVFKQLSQKTGRLMIRFTRILSNCHFSVSHEHIESNLVVLKNNFDEEMGNRSVRRDDQRHRSFHLVGRCRKLQIV</sequence>
<organism evidence="1 2">
    <name type="scientific">Adiantum capillus-veneris</name>
    <name type="common">Maidenhair fern</name>
    <dbReference type="NCBI Taxonomy" id="13818"/>
    <lineage>
        <taxon>Eukaryota</taxon>
        <taxon>Viridiplantae</taxon>
        <taxon>Streptophyta</taxon>
        <taxon>Embryophyta</taxon>
        <taxon>Tracheophyta</taxon>
        <taxon>Polypodiopsida</taxon>
        <taxon>Polypodiidae</taxon>
        <taxon>Polypodiales</taxon>
        <taxon>Pteridineae</taxon>
        <taxon>Pteridaceae</taxon>
        <taxon>Vittarioideae</taxon>
        <taxon>Adiantum</taxon>
    </lineage>
</organism>
<protein>
    <submittedName>
        <fullName evidence="1">Uncharacterized protein</fullName>
    </submittedName>
</protein>
<accession>A0A9D4ZCB4</accession>
<dbReference type="EMBL" id="JABFUD020000016">
    <property type="protein sequence ID" value="KAI5068335.1"/>
    <property type="molecule type" value="Genomic_DNA"/>
</dbReference>
<dbReference type="AlphaFoldDB" id="A0A9D4ZCB4"/>
<evidence type="ECO:0000313" key="1">
    <source>
        <dbReference type="EMBL" id="KAI5068335.1"/>
    </source>
</evidence>
<gene>
    <name evidence="1" type="ORF">GOP47_0016680</name>
</gene>
<proteinExistence type="predicted"/>
<reference evidence="1" key="1">
    <citation type="submission" date="2021-01" db="EMBL/GenBank/DDBJ databases">
        <title>Adiantum capillus-veneris genome.</title>
        <authorList>
            <person name="Fang Y."/>
            <person name="Liao Q."/>
        </authorList>
    </citation>
    <scope>NUCLEOTIDE SEQUENCE</scope>
    <source>
        <strain evidence="1">H3</strain>
        <tissue evidence="1">Leaf</tissue>
    </source>
</reference>
<keyword evidence="2" id="KW-1185">Reference proteome</keyword>
<name>A0A9D4ZCB4_ADICA</name>